<comment type="caution">
    <text evidence="3">The sequence shown here is derived from an EMBL/GenBank/DDBJ whole genome shotgun (WGS) entry which is preliminary data.</text>
</comment>
<dbReference type="InterPro" id="IPR001763">
    <property type="entry name" value="Rhodanese-like_dom"/>
</dbReference>
<reference evidence="3 4" key="1">
    <citation type="submission" date="2020-08" db="EMBL/GenBank/DDBJ databases">
        <title>A Genomic Blueprint of the Chicken Gut Microbiome.</title>
        <authorList>
            <person name="Gilroy R."/>
            <person name="Ravi A."/>
            <person name="Getino M."/>
            <person name="Pursley I."/>
            <person name="Horton D.L."/>
            <person name="Alikhan N.-F."/>
            <person name="Baker D."/>
            <person name="Gharbi K."/>
            <person name="Hall N."/>
            <person name="Watson M."/>
            <person name="Adriaenssens E.M."/>
            <person name="Foster-Nyarko E."/>
            <person name="Jarju S."/>
            <person name="Secka A."/>
            <person name="Antonio M."/>
            <person name="Oren A."/>
            <person name="Chaudhuri R."/>
            <person name="La Ragione R.M."/>
            <person name="Hildebrand F."/>
            <person name="Pallen M.J."/>
        </authorList>
    </citation>
    <scope>NUCLEOTIDE SEQUENCE [LARGE SCALE GENOMIC DNA]</scope>
    <source>
        <strain evidence="3 4">Sa1BUA6</strain>
    </source>
</reference>
<feature type="domain" description="Rhodanese" evidence="2">
    <location>
        <begin position="18"/>
        <end position="108"/>
    </location>
</feature>
<dbReference type="SMART" id="SM00450">
    <property type="entry name" value="RHOD"/>
    <property type="match status" value="4"/>
</dbReference>
<dbReference type="InterPro" id="IPR036873">
    <property type="entry name" value="Rhodanese-like_dom_sf"/>
</dbReference>
<dbReference type="Proteomes" id="UP000621930">
    <property type="component" value="Unassembled WGS sequence"/>
</dbReference>
<accession>A0ABR8VZ73</accession>
<dbReference type="RefSeq" id="WP_191731167.1">
    <property type="nucleotide sequence ID" value="NZ_JACSPT010000017.1"/>
</dbReference>
<dbReference type="Pfam" id="PF00581">
    <property type="entry name" value="Rhodanese"/>
    <property type="match status" value="4"/>
</dbReference>
<evidence type="ECO:0000256" key="1">
    <source>
        <dbReference type="ARBA" id="ARBA00022737"/>
    </source>
</evidence>
<dbReference type="InterPro" id="IPR051126">
    <property type="entry name" value="Thiosulfate_sulfurtransferase"/>
</dbReference>
<organism evidence="3 4">
    <name type="scientific">Acinetobacter pecorum</name>
    <dbReference type="NCBI Taxonomy" id="2762215"/>
    <lineage>
        <taxon>Bacteria</taxon>
        <taxon>Pseudomonadati</taxon>
        <taxon>Pseudomonadota</taxon>
        <taxon>Gammaproteobacteria</taxon>
        <taxon>Moraxellales</taxon>
        <taxon>Moraxellaceae</taxon>
        <taxon>Acinetobacter</taxon>
    </lineage>
</organism>
<dbReference type="InterPro" id="IPR001307">
    <property type="entry name" value="Thiosulphate_STrfase_CS"/>
</dbReference>
<dbReference type="PROSITE" id="PS50206">
    <property type="entry name" value="RHODANESE_3"/>
    <property type="match status" value="4"/>
</dbReference>
<dbReference type="PANTHER" id="PTHR43855:SF1">
    <property type="entry name" value="THIOSULFATE SULFURTRANSFERASE"/>
    <property type="match status" value="1"/>
</dbReference>
<protein>
    <submittedName>
        <fullName evidence="3">Rhodanese-related sulfurtransferase</fullName>
    </submittedName>
</protein>
<feature type="domain" description="Rhodanese" evidence="2">
    <location>
        <begin position="386"/>
        <end position="478"/>
    </location>
</feature>
<evidence type="ECO:0000259" key="2">
    <source>
        <dbReference type="PROSITE" id="PS50206"/>
    </source>
</evidence>
<keyword evidence="4" id="KW-1185">Reference proteome</keyword>
<dbReference type="Gene3D" id="3.40.250.10">
    <property type="entry name" value="Rhodanese-like domain"/>
    <property type="match status" value="4"/>
</dbReference>
<dbReference type="PANTHER" id="PTHR43855">
    <property type="entry name" value="THIOSULFATE SULFURTRANSFERASE"/>
    <property type="match status" value="1"/>
</dbReference>
<proteinExistence type="predicted"/>
<evidence type="ECO:0000313" key="4">
    <source>
        <dbReference type="Proteomes" id="UP000621930"/>
    </source>
</evidence>
<feature type="domain" description="Rhodanese" evidence="2">
    <location>
        <begin position="141"/>
        <end position="232"/>
    </location>
</feature>
<dbReference type="EMBL" id="JACSPT010000017">
    <property type="protein sequence ID" value="MBD8010065.1"/>
    <property type="molecule type" value="Genomic_DNA"/>
</dbReference>
<name>A0ABR8VZ73_9GAMM</name>
<gene>
    <name evidence="3" type="ORF">H9629_12060</name>
</gene>
<feature type="domain" description="Rhodanese" evidence="2">
    <location>
        <begin position="277"/>
        <end position="362"/>
    </location>
</feature>
<dbReference type="PROSITE" id="PS00380">
    <property type="entry name" value="RHODANESE_1"/>
    <property type="match status" value="1"/>
</dbReference>
<keyword evidence="1" id="KW-0677">Repeat</keyword>
<sequence length="530" mass="59628">MSNIPALNAVQIREILLAGKEIAIVDLREEHIYAQAHPLFATNISLSRLEVEILNRVPRLETTVVLYDDNDGRVERAAEKLAQYGYTQVYVLVGGVRAWQQEGGELFIDVNSASKAFGEWVEHFKHTPSLSAEDVQAKIDANDNIIILDARRFDEYQTMSIPTGRSVPGAELVLRAPALVKNENTTILVNCAGRTRSIIGTQSLINAKIPHPVYALRNGTIGWTLAGQNLEHGQQRSYKDQIAPISEQQVFSAKELAEKAHVKTITLEQLQEFKTETTRTTYIFDVRDEEEYIQGHLPESRWVAGGQLVQETDHTAAVRGARIVLIDHLLVRAYMTASWLGQMNWEVYVLETDFNQVLTEQGVWKSKLPNVHLAQTISAKDLNHFAKEDIAIWDVSTFANYKQGHLPGAQWLLKADAIQKIQEPEFQSKKVIVLTCSTAILAQYAAEEIAPYLAQEQKIWVLDGGNTGWQQAGFELTSDDIRALSPQIDRYKRPYEGTDNALEAMQAYLDWEYGLVDQLTKDATHGFFVV</sequence>
<dbReference type="SUPFAM" id="SSF52821">
    <property type="entry name" value="Rhodanese/Cell cycle control phosphatase"/>
    <property type="match status" value="4"/>
</dbReference>
<evidence type="ECO:0000313" key="3">
    <source>
        <dbReference type="EMBL" id="MBD8010065.1"/>
    </source>
</evidence>